<evidence type="ECO:0000256" key="3">
    <source>
        <dbReference type="ARBA" id="ARBA00023274"/>
    </source>
</evidence>
<dbReference type="EMBL" id="JX441309">
    <property type="protein sequence ID" value="AFR90231.1"/>
    <property type="molecule type" value="Genomic_DNA"/>
</dbReference>
<keyword evidence="3" id="KW-0687">Ribonucleoprotein</keyword>
<dbReference type="FunFam" id="3.10.440.10:FF:000001">
    <property type="entry name" value="60S ribosomal protein L31"/>
    <property type="match status" value="1"/>
</dbReference>
<accession>J9V8Q2</accession>
<dbReference type="PANTHER" id="PTHR10956">
    <property type="entry name" value="60S RIBOSOMAL PROTEIN L31"/>
    <property type="match status" value="1"/>
</dbReference>
<dbReference type="GO" id="GO:0022625">
    <property type="term" value="C:cytosolic large ribosomal subunit"/>
    <property type="evidence" value="ECO:0007669"/>
    <property type="project" value="TreeGrafter"/>
</dbReference>
<dbReference type="SUPFAM" id="SSF54575">
    <property type="entry name" value="Ribosomal protein L31e"/>
    <property type="match status" value="1"/>
</dbReference>
<sequence>MPRVREGKKKEVVPVTRDYTINLHSRLHKIQFKKRAPRAIREIRKFAVGEILNRFLWSQGIRNVPRKVRVRISRKKNEDEDAKEKFYSLVQHLQVETFEKLQTEKA</sequence>
<evidence type="ECO:0000313" key="4">
    <source>
        <dbReference type="EMBL" id="AFR90231.1"/>
    </source>
</evidence>
<name>J9V8Q2_STENO</name>
<dbReference type="AlphaFoldDB" id="J9V8Q2"/>
<proteinExistence type="inferred from homology"/>
<dbReference type="SMART" id="SM01380">
    <property type="entry name" value="Ribosomal_L31e"/>
    <property type="match status" value="1"/>
</dbReference>
<dbReference type="InterPro" id="IPR000054">
    <property type="entry name" value="Ribosomal_eL31"/>
</dbReference>
<dbReference type="GO" id="GO:0002181">
    <property type="term" value="P:cytoplasmic translation"/>
    <property type="evidence" value="ECO:0007669"/>
    <property type="project" value="TreeGrafter"/>
</dbReference>
<keyword evidence="2 4" id="KW-0689">Ribosomal protein</keyword>
<protein>
    <submittedName>
        <fullName evidence="4">Ribosomal protein L31</fullName>
    </submittedName>
</protein>
<dbReference type="Gene3D" id="3.10.440.10">
    <property type="match status" value="1"/>
</dbReference>
<dbReference type="PANTHER" id="PTHR10956:SF0">
    <property type="entry name" value="60S RIBOSOMAL PROTEIN L31"/>
    <property type="match status" value="1"/>
</dbReference>
<comment type="similarity">
    <text evidence="1">Belongs to the eukaryotic ribosomal protein eL31 family.</text>
</comment>
<evidence type="ECO:0000256" key="1">
    <source>
        <dbReference type="ARBA" id="ARBA00010808"/>
    </source>
</evidence>
<dbReference type="InterPro" id="IPR023621">
    <property type="entry name" value="Ribosomal_eL31_dom_sf"/>
</dbReference>
<organism evidence="4">
    <name type="scientific">Sterkiella nova</name>
    <name type="common">Ciliate</name>
    <name type="synonym">Oxytricha nova</name>
    <dbReference type="NCBI Taxonomy" id="200597"/>
    <lineage>
        <taxon>Eukaryota</taxon>
        <taxon>Sar</taxon>
        <taxon>Alveolata</taxon>
        <taxon>Ciliophora</taxon>
        <taxon>Intramacronucleata</taxon>
        <taxon>Spirotrichea</taxon>
        <taxon>Stichotrichia</taxon>
        <taxon>Sporadotrichida</taxon>
        <taxon>Oxytrichidae</taxon>
        <taxon>Stylonychinae</taxon>
        <taxon>Sterkiella</taxon>
    </lineage>
</organism>
<evidence type="ECO:0000256" key="2">
    <source>
        <dbReference type="ARBA" id="ARBA00022980"/>
    </source>
</evidence>
<gene>
    <name evidence="4" type="primary">rpl31</name>
</gene>
<reference evidence="4" key="1">
    <citation type="submission" date="2012-07" db="EMBL/GenBank/DDBJ databases">
        <title>Isolation and comparative analysis of macronuclear nanochromosomes encoding ribosomal proteins from the ciliate Oxytricha (Sterkiella) nova.</title>
        <authorList>
            <person name="Gutierrez J.C."/>
        </authorList>
    </citation>
    <scope>NUCLEOTIDE SEQUENCE</scope>
</reference>
<dbReference type="GO" id="GO:0003735">
    <property type="term" value="F:structural constituent of ribosome"/>
    <property type="evidence" value="ECO:0007669"/>
    <property type="project" value="InterPro"/>
</dbReference>
<dbReference type="Pfam" id="PF01198">
    <property type="entry name" value="Ribosomal_L31e"/>
    <property type="match status" value="1"/>
</dbReference>